<evidence type="ECO:0000313" key="2">
    <source>
        <dbReference type="EMBL" id="UZE94912.1"/>
    </source>
</evidence>
<keyword evidence="1" id="KW-0812">Transmembrane</keyword>
<gene>
    <name evidence="2" type="ORF">NKI27_12620</name>
</gene>
<protein>
    <submittedName>
        <fullName evidence="2">Uncharacterized protein</fullName>
    </submittedName>
</protein>
<feature type="transmembrane region" description="Helical" evidence="1">
    <location>
        <begin position="58"/>
        <end position="79"/>
    </location>
</feature>
<evidence type="ECO:0000256" key="1">
    <source>
        <dbReference type="SAM" id="Phobius"/>
    </source>
</evidence>
<keyword evidence="3" id="KW-1185">Reference proteome</keyword>
<feature type="transmembrane region" description="Helical" evidence="1">
    <location>
        <begin position="25"/>
        <end position="46"/>
    </location>
</feature>
<name>A0ABY6MYS7_9ALTE</name>
<proteinExistence type="predicted"/>
<reference evidence="2" key="1">
    <citation type="submission" date="2022-06" db="EMBL/GenBank/DDBJ databases">
        <title>Alkalimarinus sp. nov., isolated from gut of a Alitta virens.</title>
        <authorList>
            <person name="Yang A.I."/>
            <person name="Shin N.-R."/>
        </authorList>
    </citation>
    <scope>NUCLEOTIDE SEQUENCE</scope>
    <source>
        <strain evidence="2">A2M4</strain>
    </source>
</reference>
<dbReference type="Proteomes" id="UP001163739">
    <property type="component" value="Chromosome"/>
</dbReference>
<sequence>MSTPSVKDHPEVSLQTKPKGLTQKICLVSAYISFVLGAISGVFMFIKVKELGSSDPISASFLASFFFFAFTGISLMLMAKANLPNLGFYKPEGKAE</sequence>
<keyword evidence="1" id="KW-0472">Membrane</keyword>
<dbReference type="EMBL" id="CP100390">
    <property type="protein sequence ID" value="UZE94912.1"/>
    <property type="molecule type" value="Genomic_DNA"/>
</dbReference>
<organism evidence="2 3">
    <name type="scientific">Alkalimarinus alittae</name>
    <dbReference type="NCBI Taxonomy" id="2961619"/>
    <lineage>
        <taxon>Bacteria</taxon>
        <taxon>Pseudomonadati</taxon>
        <taxon>Pseudomonadota</taxon>
        <taxon>Gammaproteobacteria</taxon>
        <taxon>Alteromonadales</taxon>
        <taxon>Alteromonadaceae</taxon>
        <taxon>Alkalimarinus</taxon>
    </lineage>
</organism>
<keyword evidence="1" id="KW-1133">Transmembrane helix</keyword>
<accession>A0ABY6MYS7</accession>
<evidence type="ECO:0000313" key="3">
    <source>
        <dbReference type="Proteomes" id="UP001163739"/>
    </source>
</evidence>
<dbReference type="RefSeq" id="WP_265046404.1">
    <property type="nucleotide sequence ID" value="NZ_CP100390.1"/>
</dbReference>